<feature type="domain" description="SWIM-type" evidence="2">
    <location>
        <begin position="16"/>
        <end position="51"/>
    </location>
</feature>
<dbReference type="InterPro" id="IPR007527">
    <property type="entry name" value="Znf_SWIM"/>
</dbReference>
<dbReference type="Pfam" id="PF04434">
    <property type="entry name" value="SWIM"/>
    <property type="match status" value="1"/>
</dbReference>
<keyword evidence="1" id="KW-0863">Zinc-finger</keyword>
<dbReference type="AlphaFoldDB" id="A0AAV8YV12"/>
<reference evidence="3" key="1">
    <citation type="journal article" date="2023" name="Insect Mol. Biol.">
        <title>Genome sequencing provides insights into the evolution of gene families encoding plant cell wall-degrading enzymes in longhorned beetles.</title>
        <authorList>
            <person name="Shin N.R."/>
            <person name="Okamura Y."/>
            <person name="Kirsch R."/>
            <person name="Pauchet Y."/>
        </authorList>
    </citation>
    <scope>NUCLEOTIDE SEQUENCE</scope>
    <source>
        <strain evidence="3">AMC_N1</strain>
    </source>
</reference>
<gene>
    <name evidence="3" type="ORF">NQ318_000731</name>
</gene>
<dbReference type="PANTHER" id="PTHR39953">
    <property type="entry name" value="RE54151P"/>
    <property type="match status" value="1"/>
</dbReference>
<dbReference type="PROSITE" id="PS50966">
    <property type="entry name" value="ZF_SWIM"/>
    <property type="match status" value="1"/>
</dbReference>
<keyword evidence="4" id="KW-1185">Reference proteome</keyword>
<comment type="caution">
    <text evidence="3">The sequence shown here is derived from an EMBL/GenBank/DDBJ whole genome shotgun (WGS) entry which is preliminary data.</text>
</comment>
<keyword evidence="1" id="KW-0479">Metal-binding</keyword>
<accession>A0AAV8YV12</accession>
<organism evidence="3 4">
    <name type="scientific">Aromia moschata</name>
    <dbReference type="NCBI Taxonomy" id="1265417"/>
    <lineage>
        <taxon>Eukaryota</taxon>
        <taxon>Metazoa</taxon>
        <taxon>Ecdysozoa</taxon>
        <taxon>Arthropoda</taxon>
        <taxon>Hexapoda</taxon>
        <taxon>Insecta</taxon>
        <taxon>Pterygota</taxon>
        <taxon>Neoptera</taxon>
        <taxon>Endopterygota</taxon>
        <taxon>Coleoptera</taxon>
        <taxon>Polyphaga</taxon>
        <taxon>Cucujiformia</taxon>
        <taxon>Chrysomeloidea</taxon>
        <taxon>Cerambycidae</taxon>
        <taxon>Cerambycinae</taxon>
        <taxon>Callichromatini</taxon>
        <taxon>Aromia</taxon>
    </lineage>
</organism>
<dbReference type="Proteomes" id="UP001162162">
    <property type="component" value="Unassembled WGS sequence"/>
</dbReference>
<dbReference type="PANTHER" id="PTHR39953:SF1">
    <property type="entry name" value="RE54151P"/>
    <property type="match status" value="1"/>
</dbReference>
<name>A0AAV8YV12_9CUCU</name>
<keyword evidence="1" id="KW-0862">Zinc</keyword>
<evidence type="ECO:0000313" key="3">
    <source>
        <dbReference type="EMBL" id="KAJ8954500.1"/>
    </source>
</evidence>
<dbReference type="EMBL" id="JAPWTK010000047">
    <property type="protein sequence ID" value="KAJ8954500.1"/>
    <property type="molecule type" value="Genomic_DNA"/>
</dbReference>
<evidence type="ECO:0000256" key="1">
    <source>
        <dbReference type="PROSITE-ProRule" id="PRU00325"/>
    </source>
</evidence>
<proteinExistence type="predicted"/>
<protein>
    <recommendedName>
        <fullName evidence="2">SWIM-type domain-containing protein</fullName>
    </recommendedName>
</protein>
<evidence type="ECO:0000259" key="2">
    <source>
        <dbReference type="PROSITE" id="PS50966"/>
    </source>
</evidence>
<dbReference type="GO" id="GO:0008270">
    <property type="term" value="F:zinc ion binding"/>
    <property type="evidence" value="ECO:0007669"/>
    <property type="project" value="UniProtKB-KW"/>
</dbReference>
<evidence type="ECO:0000313" key="4">
    <source>
        <dbReference type="Proteomes" id="UP001162162"/>
    </source>
</evidence>
<sequence>MQATVKASMKKKSYEVKISLDLDEGVTEAYCQCPRGVVLCHHMIAVLLYAHYNVSSTDVECVWNVPKQVEDEDIPTMAELNPAKRFRAATRRATEEEINKFRTMLGHTNVSPSQSKNVCTIERIGGHGQIGMRIGVMQSGAIVYLLTKQDLICFTPMAEC</sequence>